<dbReference type="InterPro" id="IPR045243">
    <property type="entry name" value="Rna14-like"/>
</dbReference>
<keyword evidence="3" id="KW-0539">Nucleus</keyword>
<comment type="caution">
    <text evidence="5">The sequence shown here is derived from an EMBL/GenBank/DDBJ whole genome shotgun (WGS) entry which is preliminary data.</text>
</comment>
<dbReference type="PANTHER" id="PTHR19980:SF0">
    <property type="entry name" value="CLEAVAGE STIMULATION FACTOR SUBUNIT 3"/>
    <property type="match status" value="1"/>
</dbReference>
<name>A0ABQ7I0F6_9MICR</name>
<dbReference type="PANTHER" id="PTHR19980">
    <property type="entry name" value="RNA CLEAVAGE STIMULATION FACTOR"/>
    <property type="match status" value="1"/>
</dbReference>
<evidence type="ECO:0000256" key="1">
    <source>
        <dbReference type="ARBA" id="ARBA00004123"/>
    </source>
</evidence>
<evidence type="ECO:0000256" key="2">
    <source>
        <dbReference type="ARBA" id="ARBA00022737"/>
    </source>
</evidence>
<dbReference type="Gene3D" id="1.25.40.10">
    <property type="entry name" value="Tetratricopeptide repeat domain"/>
    <property type="match status" value="1"/>
</dbReference>
<protein>
    <submittedName>
        <fullName evidence="5">Cleavage stimulation factor subunit 77</fullName>
    </submittedName>
</protein>
<organism evidence="5 6">
    <name type="scientific">Astathelohania contejeani</name>
    <dbReference type="NCBI Taxonomy" id="164912"/>
    <lineage>
        <taxon>Eukaryota</taxon>
        <taxon>Fungi</taxon>
        <taxon>Fungi incertae sedis</taxon>
        <taxon>Microsporidia</taxon>
        <taxon>Astathelohaniidae</taxon>
        <taxon>Astathelohania</taxon>
    </lineage>
</organism>
<dbReference type="InterPro" id="IPR008847">
    <property type="entry name" value="Suf"/>
</dbReference>
<keyword evidence="6" id="KW-1185">Reference proteome</keyword>
<dbReference type="Proteomes" id="UP001516464">
    <property type="component" value="Unassembled WGS sequence"/>
</dbReference>
<dbReference type="InterPro" id="IPR011990">
    <property type="entry name" value="TPR-like_helical_dom_sf"/>
</dbReference>
<comment type="subcellular location">
    <subcellularLocation>
        <location evidence="1">Nucleus</location>
    </subcellularLocation>
</comment>
<keyword evidence="2" id="KW-0677">Repeat</keyword>
<dbReference type="SUPFAM" id="SSF48452">
    <property type="entry name" value="TPR-like"/>
    <property type="match status" value="1"/>
</dbReference>
<dbReference type="SMART" id="SM00386">
    <property type="entry name" value="HAT"/>
    <property type="match status" value="5"/>
</dbReference>
<feature type="domain" description="Suppressor of forked" evidence="4">
    <location>
        <begin position="12"/>
        <end position="146"/>
    </location>
</feature>
<evidence type="ECO:0000256" key="3">
    <source>
        <dbReference type="ARBA" id="ARBA00023242"/>
    </source>
</evidence>
<dbReference type="InterPro" id="IPR003107">
    <property type="entry name" value="HAT"/>
</dbReference>
<proteinExistence type="predicted"/>
<evidence type="ECO:0000313" key="5">
    <source>
        <dbReference type="EMBL" id="KAF7683897.1"/>
    </source>
</evidence>
<gene>
    <name evidence="5" type="primary">CSTF77</name>
    <name evidence="5" type="ORF">TCON_0895</name>
</gene>
<evidence type="ECO:0000313" key="6">
    <source>
        <dbReference type="Proteomes" id="UP001516464"/>
    </source>
</evidence>
<evidence type="ECO:0000259" key="4">
    <source>
        <dbReference type="Pfam" id="PF05843"/>
    </source>
</evidence>
<dbReference type="EMBL" id="SBIQ01000042">
    <property type="protein sequence ID" value="KAF7683897.1"/>
    <property type="molecule type" value="Genomic_DNA"/>
</dbReference>
<accession>A0ABQ7I0F6</accession>
<dbReference type="Pfam" id="PF05843">
    <property type="entry name" value="Suf"/>
    <property type="match status" value="2"/>
</dbReference>
<sequence length="456" mass="54350">MKSITSQASDLLSQGNKTELENYLKMYLKKSYDIELWRIYVQYIREYQEEKLLDAYEYTLSRFGYHWEAYPLYQAYIDALLARDDTGRARNVFQRGLAVPMAGLPQLWKEYESFELELNKALGKKQISDYESVYQEALRNYNKLQQNISPGDHTLTLTLENFYFLVDFESTHKDKARKEMIFRYLLSQFPKSEEIYFCYCEYLVSSGMHEQAAVVINDAISNFNSPFLLFYYSTFAFEPIDVLFQEMITNENRGCHKDLVVINYLNYKLKFGGVEEFRKLFISLHKNSGPNVFIYVANAEYRITGSPKIAFNIFNRGLSIHPDNKFLYTEFLHFFIQIGDKINIQALFDRIEKTSESWDNMIEYEYRYGDNTRFRKLIEEREWIAEKEKLVPKYEIDIESAAYKRYKAYVKAFEFKNLRIERDSVLMNFISELPEVTRLKFDYEKIVNVLKSIILE</sequence>
<reference evidence="5 6" key="1">
    <citation type="submission" date="2019-01" db="EMBL/GenBank/DDBJ databases">
        <title>Genomes sequencing and comparative genomics of infectious freshwater microsporidia, Cucumispora dikerogammari and Thelohania contejeani.</title>
        <authorList>
            <person name="Cormier A."/>
            <person name="Giraud I."/>
            <person name="Wattier R."/>
            <person name="Teixeira M."/>
            <person name="Grandjean F."/>
            <person name="Rigaud T."/>
            <person name="Cordaux R."/>
        </authorList>
    </citation>
    <scope>NUCLEOTIDE SEQUENCE [LARGE SCALE GENOMIC DNA]</scope>
    <source>
        <strain evidence="5">T1</strain>
        <tissue evidence="5">Spores</tissue>
    </source>
</reference>
<feature type="domain" description="Suppressor of forked" evidence="4">
    <location>
        <begin position="171"/>
        <end position="387"/>
    </location>
</feature>